<dbReference type="eggNOG" id="COG0845">
    <property type="taxonomic scope" value="Bacteria"/>
</dbReference>
<feature type="domain" description="CusB-like beta-barrel" evidence="5">
    <location>
        <begin position="374"/>
        <end position="444"/>
    </location>
</feature>
<dbReference type="EMBL" id="CP003630">
    <property type="protein sequence ID" value="AFZ19756.1"/>
    <property type="molecule type" value="Genomic_DNA"/>
</dbReference>
<organism evidence="7 8">
    <name type="scientific">Allocoleopsis franciscana PCC 7113</name>
    <dbReference type="NCBI Taxonomy" id="1173027"/>
    <lineage>
        <taxon>Bacteria</taxon>
        <taxon>Bacillati</taxon>
        <taxon>Cyanobacteriota</taxon>
        <taxon>Cyanophyceae</taxon>
        <taxon>Coleofasciculales</taxon>
        <taxon>Coleofasciculaceae</taxon>
        <taxon>Allocoleopsis</taxon>
        <taxon>Allocoleopsis franciscana</taxon>
    </lineage>
</organism>
<dbReference type="SUPFAM" id="SSF111369">
    <property type="entry name" value="HlyD-like secretion proteins"/>
    <property type="match status" value="2"/>
</dbReference>
<keyword evidence="8" id="KW-1185">Reference proteome</keyword>
<dbReference type="Pfam" id="PF25881">
    <property type="entry name" value="HH_YBHG"/>
    <property type="match status" value="1"/>
</dbReference>
<dbReference type="Pfam" id="PF25954">
    <property type="entry name" value="Beta-barrel_RND_2"/>
    <property type="match status" value="1"/>
</dbReference>
<feature type="transmembrane region" description="Helical" evidence="3">
    <location>
        <begin position="53"/>
        <end position="71"/>
    </location>
</feature>
<dbReference type="FunFam" id="2.40.30.170:FF:000010">
    <property type="entry name" value="Efflux RND transporter periplasmic adaptor subunit"/>
    <property type="match status" value="1"/>
</dbReference>
<dbReference type="InterPro" id="IPR058627">
    <property type="entry name" value="MdtA-like_C"/>
</dbReference>
<dbReference type="Gene3D" id="2.40.420.20">
    <property type="match status" value="1"/>
</dbReference>
<feature type="coiled-coil region" evidence="2">
    <location>
        <begin position="163"/>
        <end position="330"/>
    </location>
</feature>
<dbReference type="InterPro" id="IPR058792">
    <property type="entry name" value="Beta-barrel_RND_2"/>
</dbReference>
<proteinExistence type="inferred from homology"/>
<dbReference type="Pfam" id="PF25967">
    <property type="entry name" value="RND-MFP_C"/>
    <property type="match status" value="1"/>
</dbReference>
<dbReference type="OrthoDB" id="264111at2"/>
<dbReference type="Gene3D" id="2.40.50.100">
    <property type="match status" value="1"/>
</dbReference>
<dbReference type="Proteomes" id="UP000010471">
    <property type="component" value="Chromosome"/>
</dbReference>
<dbReference type="AlphaFoldDB" id="K9WIX3"/>
<dbReference type="PANTHER" id="PTHR30469">
    <property type="entry name" value="MULTIDRUG RESISTANCE PROTEIN MDTA"/>
    <property type="match status" value="1"/>
</dbReference>
<dbReference type="HOGENOM" id="CLU_018816_1_2_3"/>
<evidence type="ECO:0000259" key="5">
    <source>
        <dbReference type="Pfam" id="PF25954"/>
    </source>
</evidence>
<dbReference type="KEGG" id="mic:Mic7113_4051"/>
<dbReference type="GO" id="GO:1990281">
    <property type="term" value="C:efflux pump complex"/>
    <property type="evidence" value="ECO:0007669"/>
    <property type="project" value="TreeGrafter"/>
</dbReference>
<gene>
    <name evidence="7" type="ORF">Mic7113_4051</name>
</gene>
<dbReference type="STRING" id="1173027.Mic7113_4051"/>
<evidence type="ECO:0000256" key="2">
    <source>
        <dbReference type="SAM" id="Coils"/>
    </source>
</evidence>
<dbReference type="GO" id="GO:0015562">
    <property type="term" value="F:efflux transmembrane transporter activity"/>
    <property type="evidence" value="ECO:0007669"/>
    <property type="project" value="InterPro"/>
</dbReference>
<dbReference type="NCBIfam" id="TIGR01730">
    <property type="entry name" value="RND_mfp"/>
    <property type="match status" value="1"/>
</dbReference>
<name>K9WIX3_9CYAN</name>
<accession>K9WIX3</accession>
<keyword evidence="3" id="KW-1133">Transmembrane helix</keyword>
<dbReference type="InterPro" id="IPR006143">
    <property type="entry name" value="RND_pump_MFP"/>
</dbReference>
<sequence>MTNRVPDQEPSQLNGSATVAESALEERDLVPLPIAEPEIKKAPRTWLSGGRGVIIGIGIGVVLAVGGTRLLSSQPTKAPAKSPEATPSAAPVSAQSVTVATVEASQVNRTLEATGSVAALEMIPVSSQATGLQIKQILVDRNDVVKVGQVMARLDDAILQAQLTQAKASVAQAEARLAELRTGTRKEEIAQAQARLDQAQARLNQAKASIPRQIEQTQAQVESAQARLTLAENRYKSYQSLVDQGAVTRDRFNETLSEYRSAQANLSEAQQRLQQARNTNNPEIDQLAASVREAEQQLQQLRAGSRQEVITQAEAQLAQAKGQQQAIAAQLGNTKIVAPASGKVAERNARVGDVTSSSQPLFKIIDKGRLELLLKVPETQLPQIRPGQSVKITSDKDSKLSFEGKVREIDPLVDEQSRQATVKVDLPEADSLKPGMFLRAAIVTSSASGLTAPAKAILPQADGSAIVYRLQGDGTVKAQRVQVGEPMPGERVEIKSGLSPSDRIVVKGAPYLKEGDKVEVVKE</sequence>
<evidence type="ECO:0000256" key="1">
    <source>
        <dbReference type="ARBA" id="ARBA00009477"/>
    </source>
</evidence>
<protein>
    <submittedName>
        <fullName evidence="7">RND family efflux transporter, MFP subunit</fullName>
    </submittedName>
</protein>
<reference evidence="7 8" key="1">
    <citation type="submission" date="2012-06" db="EMBL/GenBank/DDBJ databases">
        <title>Finished chromosome of genome of Microcoleus sp. PCC 7113.</title>
        <authorList>
            <consortium name="US DOE Joint Genome Institute"/>
            <person name="Gugger M."/>
            <person name="Coursin T."/>
            <person name="Rippka R."/>
            <person name="Tandeau De Marsac N."/>
            <person name="Huntemann M."/>
            <person name="Wei C.-L."/>
            <person name="Han J."/>
            <person name="Detter J.C."/>
            <person name="Han C."/>
            <person name="Tapia R."/>
            <person name="Chen A."/>
            <person name="Kyrpides N."/>
            <person name="Mavromatis K."/>
            <person name="Markowitz V."/>
            <person name="Szeto E."/>
            <person name="Ivanova N."/>
            <person name="Pagani I."/>
            <person name="Pati A."/>
            <person name="Goodwin L."/>
            <person name="Nordberg H.P."/>
            <person name="Cantor M.N."/>
            <person name="Hua S.X."/>
            <person name="Woyke T."/>
            <person name="Kerfeld C.A."/>
        </authorList>
    </citation>
    <scope>NUCLEOTIDE SEQUENCE [LARGE SCALE GENOMIC DNA]</scope>
    <source>
        <strain evidence="7 8">PCC 7113</strain>
    </source>
</reference>
<dbReference type="PANTHER" id="PTHR30469:SF15">
    <property type="entry name" value="HLYD FAMILY OF SECRETION PROTEINS"/>
    <property type="match status" value="1"/>
</dbReference>
<feature type="domain" description="Multidrug resistance protein MdtA-like C-terminal permuted SH3" evidence="6">
    <location>
        <begin position="450"/>
        <end position="509"/>
    </location>
</feature>
<dbReference type="SUPFAM" id="SSF56954">
    <property type="entry name" value="Outer membrane efflux proteins (OEP)"/>
    <property type="match status" value="1"/>
</dbReference>
<comment type="similarity">
    <text evidence="1">Belongs to the membrane fusion protein (MFP) (TC 8.A.1) family.</text>
</comment>
<dbReference type="Gene3D" id="1.10.287.470">
    <property type="entry name" value="Helix hairpin bin"/>
    <property type="match status" value="2"/>
</dbReference>
<dbReference type="PATRIC" id="fig|1173027.3.peg.4473"/>
<dbReference type="RefSeq" id="WP_015183892.1">
    <property type="nucleotide sequence ID" value="NC_019738.1"/>
</dbReference>
<evidence type="ECO:0000313" key="7">
    <source>
        <dbReference type="EMBL" id="AFZ19756.1"/>
    </source>
</evidence>
<evidence type="ECO:0000256" key="3">
    <source>
        <dbReference type="SAM" id="Phobius"/>
    </source>
</evidence>
<evidence type="ECO:0000259" key="6">
    <source>
        <dbReference type="Pfam" id="PF25967"/>
    </source>
</evidence>
<evidence type="ECO:0000313" key="8">
    <source>
        <dbReference type="Proteomes" id="UP000010471"/>
    </source>
</evidence>
<dbReference type="InterPro" id="IPR059052">
    <property type="entry name" value="HH_YbhG-like"/>
</dbReference>
<feature type="domain" description="YbhG-like alpha-helical hairpin" evidence="4">
    <location>
        <begin position="154"/>
        <end position="213"/>
    </location>
</feature>
<evidence type="ECO:0000259" key="4">
    <source>
        <dbReference type="Pfam" id="PF25881"/>
    </source>
</evidence>
<keyword evidence="3" id="KW-0472">Membrane</keyword>
<keyword evidence="3" id="KW-0812">Transmembrane</keyword>
<dbReference type="Gene3D" id="2.40.30.170">
    <property type="match status" value="1"/>
</dbReference>
<keyword evidence="2" id="KW-0175">Coiled coil</keyword>